<feature type="domain" description="DUF1985" evidence="1">
    <location>
        <begin position="26"/>
        <end position="159"/>
    </location>
</feature>
<reference evidence="2 3" key="1">
    <citation type="submission" date="2019-12" db="EMBL/GenBank/DDBJ databases">
        <authorList>
            <person name="Alioto T."/>
            <person name="Alioto T."/>
            <person name="Gomez Garrido J."/>
        </authorList>
    </citation>
    <scope>NUCLEOTIDE SEQUENCE [LARGE SCALE GENOMIC DNA]</scope>
</reference>
<dbReference type="Proteomes" id="UP000594638">
    <property type="component" value="Unassembled WGS sequence"/>
</dbReference>
<dbReference type="Pfam" id="PF09331">
    <property type="entry name" value="DUF1985"/>
    <property type="match status" value="1"/>
</dbReference>
<dbReference type="PANTHER" id="PTHR48449">
    <property type="entry name" value="DUF1985 DOMAIN-CONTAINING PROTEIN"/>
    <property type="match status" value="1"/>
</dbReference>
<dbReference type="OrthoDB" id="1930729at2759"/>
<accession>A0A8S0PE48</accession>
<evidence type="ECO:0000259" key="1">
    <source>
        <dbReference type="Pfam" id="PF09331"/>
    </source>
</evidence>
<keyword evidence="3" id="KW-1185">Reference proteome</keyword>
<dbReference type="PANTHER" id="PTHR48449:SF1">
    <property type="entry name" value="DUF1985 DOMAIN-CONTAINING PROTEIN"/>
    <property type="match status" value="1"/>
</dbReference>
<evidence type="ECO:0000313" key="2">
    <source>
        <dbReference type="EMBL" id="CAA2938502.1"/>
    </source>
</evidence>
<organism evidence="2 3">
    <name type="scientific">Olea europaea subsp. europaea</name>
    <dbReference type="NCBI Taxonomy" id="158383"/>
    <lineage>
        <taxon>Eukaryota</taxon>
        <taxon>Viridiplantae</taxon>
        <taxon>Streptophyta</taxon>
        <taxon>Embryophyta</taxon>
        <taxon>Tracheophyta</taxon>
        <taxon>Spermatophyta</taxon>
        <taxon>Magnoliopsida</taxon>
        <taxon>eudicotyledons</taxon>
        <taxon>Gunneridae</taxon>
        <taxon>Pentapetalae</taxon>
        <taxon>asterids</taxon>
        <taxon>lamiids</taxon>
        <taxon>Lamiales</taxon>
        <taxon>Oleaceae</taxon>
        <taxon>Oleeae</taxon>
        <taxon>Olea</taxon>
    </lineage>
</organism>
<name>A0A8S0PE48_OLEEU</name>
<dbReference type="AlphaFoldDB" id="A0A8S0PE48"/>
<sequence>MEFEFRIPEDARLLTHISQRSNLKLMKTVIDHFDKQQWEDFRNSFLRYLAKEYALVTGLRCDAFLEGAEYERLLERRRLKERCFKSNDKISLAQLQFAMARSSTPRADRYKLGLVLILEGVFNAPDNNVGIHLPTLSIVNDLDIFFGYPWGRVGYRHLLHEFRGTSAKKFQKAKKRKEKEITYTVYDFSIAMQE</sequence>
<evidence type="ECO:0000313" key="3">
    <source>
        <dbReference type="Proteomes" id="UP000594638"/>
    </source>
</evidence>
<comment type="caution">
    <text evidence="2">The sequence shown here is derived from an EMBL/GenBank/DDBJ whole genome shotgun (WGS) entry which is preliminary data.</text>
</comment>
<dbReference type="EMBL" id="CACTIH010000036">
    <property type="protein sequence ID" value="CAA2938502.1"/>
    <property type="molecule type" value="Genomic_DNA"/>
</dbReference>
<proteinExistence type="predicted"/>
<dbReference type="Gramene" id="OE9A036757T1">
    <property type="protein sequence ID" value="OE9A036757C1"/>
    <property type="gene ID" value="OE9A036757"/>
</dbReference>
<protein>
    <recommendedName>
        <fullName evidence="1">DUF1985 domain-containing protein</fullName>
    </recommendedName>
</protein>
<gene>
    <name evidence="2" type="ORF">OLEA9_A036757</name>
</gene>
<dbReference type="InterPro" id="IPR015410">
    <property type="entry name" value="DUF1985"/>
</dbReference>